<dbReference type="InterPro" id="IPR016152">
    <property type="entry name" value="PTrfase/Anion_transptr"/>
</dbReference>
<sequence length="151" mass="16587">MELSEVLHEDIISLDVKGTTKDEVLHELAQLLLDGGYISDIDQFVKDIYVRESMGITGAGNHVAIPHGKSGAVLQNTIAIGRSDHMVEWESYDDEPVNLFFLFCVSNDKGFEQTHLRLLAQLAGKIGSDALVEKLQHAETPADIISILTAE</sequence>
<keyword evidence="3" id="KW-0762">Sugar transport</keyword>
<reference evidence="8" key="1">
    <citation type="submission" date="2017-04" db="EMBL/GenBank/DDBJ databases">
        <title>Function of individual gut microbiota members based on whole genome sequencing of pure cultures obtained from chicken caecum.</title>
        <authorList>
            <person name="Medvecky M."/>
            <person name="Cejkova D."/>
            <person name="Polansky O."/>
            <person name="Karasova D."/>
            <person name="Kubasova T."/>
            <person name="Cizek A."/>
            <person name="Rychlik I."/>
        </authorList>
    </citation>
    <scope>NUCLEOTIDE SEQUENCE [LARGE SCALE GENOMIC DNA]</scope>
    <source>
        <strain evidence="8">An5</strain>
    </source>
</reference>
<name>A0A1Y3XMM6_9ACTN</name>
<dbReference type="GO" id="GO:0016020">
    <property type="term" value="C:membrane"/>
    <property type="evidence" value="ECO:0007669"/>
    <property type="project" value="InterPro"/>
</dbReference>
<organism evidence="7 8">
    <name type="scientific">[Collinsella] massiliensis</name>
    <dbReference type="NCBI Taxonomy" id="1232426"/>
    <lineage>
        <taxon>Bacteria</taxon>
        <taxon>Bacillati</taxon>
        <taxon>Actinomycetota</taxon>
        <taxon>Coriobacteriia</taxon>
        <taxon>Coriobacteriales</taxon>
        <taxon>Coriobacteriaceae</taxon>
        <taxon>Enorma</taxon>
    </lineage>
</organism>
<dbReference type="Proteomes" id="UP000195781">
    <property type="component" value="Unassembled WGS sequence"/>
</dbReference>
<keyword evidence="1" id="KW-0813">Transport</keyword>
<keyword evidence="5" id="KW-0598">Phosphotransferase system</keyword>
<dbReference type="RefSeq" id="WP_019239889.1">
    <property type="nucleotide sequence ID" value="NZ_CABKRW010000042.1"/>
</dbReference>
<dbReference type="AlphaFoldDB" id="A0A1Y3XMM6"/>
<proteinExistence type="predicted"/>
<evidence type="ECO:0000259" key="6">
    <source>
        <dbReference type="PROSITE" id="PS51094"/>
    </source>
</evidence>
<keyword evidence="4" id="KW-0808">Transferase</keyword>
<evidence type="ECO:0000256" key="4">
    <source>
        <dbReference type="ARBA" id="ARBA00022679"/>
    </source>
</evidence>
<dbReference type="PROSITE" id="PS51094">
    <property type="entry name" value="PTS_EIIA_TYPE_2"/>
    <property type="match status" value="1"/>
</dbReference>
<dbReference type="GO" id="GO:0008982">
    <property type="term" value="F:protein-N(PI)-phosphohistidine-sugar phosphotransferase activity"/>
    <property type="evidence" value="ECO:0007669"/>
    <property type="project" value="InterPro"/>
</dbReference>
<gene>
    <name evidence="7" type="ORF">B5G02_08190</name>
</gene>
<dbReference type="SUPFAM" id="SSF55804">
    <property type="entry name" value="Phoshotransferase/anion transport protein"/>
    <property type="match status" value="1"/>
</dbReference>
<evidence type="ECO:0000256" key="5">
    <source>
        <dbReference type="ARBA" id="ARBA00022683"/>
    </source>
</evidence>
<dbReference type="InterPro" id="IPR051541">
    <property type="entry name" value="PTS_SugarTrans_NitroReg"/>
</dbReference>
<evidence type="ECO:0000256" key="2">
    <source>
        <dbReference type="ARBA" id="ARBA00022553"/>
    </source>
</evidence>
<evidence type="ECO:0000256" key="3">
    <source>
        <dbReference type="ARBA" id="ARBA00022597"/>
    </source>
</evidence>
<dbReference type="InterPro" id="IPR002178">
    <property type="entry name" value="PTS_EIIA_type-2_dom"/>
</dbReference>
<dbReference type="GO" id="GO:0009401">
    <property type="term" value="P:phosphoenolpyruvate-dependent sugar phosphotransferase system"/>
    <property type="evidence" value="ECO:0007669"/>
    <property type="project" value="UniProtKB-KW"/>
</dbReference>
<feature type="domain" description="PTS EIIA type-2" evidence="6">
    <location>
        <begin position="5"/>
        <end position="151"/>
    </location>
</feature>
<dbReference type="EMBL" id="NFIE01000019">
    <property type="protein sequence ID" value="OUN86773.1"/>
    <property type="molecule type" value="Genomic_DNA"/>
</dbReference>
<keyword evidence="2" id="KW-0597">Phosphoprotein</keyword>
<dbReference type="InterPro" id="IPR004715">
    <property type="entry name" value="PTS_IIA_fruc"/>
</dbReference>
<dbReference type="Gene3D" id="3.40.930.10">
    <property type="entry name" value="Mannitol-specific EII, Chain A"/>
    <property type="match status" value="1"/>
</dbReference>
<evidence type="ECO:0000313" key="8">
    <source>
        <dbReference type="Proteomes" id="UP000195781"/>
    </source>
</evidence>
<comment type="caution">
    <text evidence="7">The sequence shown here is derived from an EMBL/GenBank/DDBJ whole genome shotgun (WGS) entry which is preliminary data.</text>
</comment>
<dbReference type="CDD" id="cd00211">
    <property type="entry name" value="PTS_IIA_fru"/>
    <property type="match status" value="1"/>
</dbReference>
<keyword evidence="8" id="KW-1185">Reference proteome</keyword>
<dbReference type="PANTHER" id="PTHR47738">
    <property type="entry name" value="PTS SYSTEM FRUCTOSE-LIKE EIIA COMPONENT-RELATED"/>
    <property type="match status" value="1"/>
</dbReference>
<dbReference type="OrthoDB" id="9782569at2"/>
<dbReference type="PANTHER" id="PTHR47738:SF2">
    <property type="entry name" value="PTS SYSTEM FRUCTOSE-LIKE EIIA COMPONENT"/>
    <property type="match status" value="1"/>
</dbReference>
<accession>A0A1Y3XMM6</accession>
<protein>
    <submittedName>
        <fullName evidence="7">PTS fructose transporter subunit IIA</fullName>
    </submittedName>
</protein>
<dbReference type="NCBIfam" id="TIGR00848">
    <property type="entry name" value="fruA"/>
    <property type="match status" value="1"/>
</dbReference>
<dbReference type="Pfam" id="PF00359">
    <property type="entry name" value="PTS_EIIA_2"/>
    <property type="match status" value="1"/>
</dbReference>
<evidence type="ECO:0000256" key="1">
    <source>
        <dbReference type="ARBA" id="ARBA00022448"/>
    </source>
</evidence>
<evidence type="ECO:0000313" key="7">
    <source>
        <dbReference type="EMBL" id="OUN86773.1"/>
    </source>
</evidence>